<name>A0A0K8SX84_LYGHE</name>
<dbReference type="InterPro" id="IPR052709">
    <property type="entry name" value="Transposase-MT_Hybrid"/>
</dbReference>
<dbReference type="EMBL" id="GBRD01008045">
    <property type="protein sequence ID" value="JAG57776.1"/>
    <property type="molecule type" value="Transcribed_RNA"/>
</dbReference>
<dbReference type="PANTHER" id="PTHR46060">
    <property type="entry name" value="MARINER MOS1 TRANSPOSASE-LIKE PROTEIN"/>
    <property type="match status" value="1"/>
</dbReference>
<proteinExistence type="predicted"/>
<dbReference type="Gene3D" id="3.30.420.10">
    <property type="entry name" value="Ribonuclease H-like superfamily/Ribonuclease H"/>
    <property type="match status" value="1"/>
</dbReference>
<dbReference type="AlphaFoldDB" id="A0A0K8SX84"/>
<organism evidence="1">
    <name type="scientific">Lygus hesperus</name>
    <name type="common">Western plant bug</name>
    <dbReference type="NCBI Taxonomy" id="30085"/>
    <lineage>
        <taxon>Eukaryota</taxon>
        <taxon>Metazoa</taxon>
        <taxon>Ecdysozoa</taxon>
        <taxon>Arthropoda</taxon>
        <taxon>Hexapoda</taxon>
        <taxon>Insecta</taxon>
        <taxon>Pterygota</taxon>
        <taxon>Neoptera</taxon>
        <taxon>Paraneoptera</taxon>
        <taxon>Hemiptera</taxon>
        <taxon>Heteroptera</taxon>
        <taxon>Panheteroptera</taxon>
        <taxon>Cimicomorpha</taxon>
        <taxon>Miridae</taxon>
        <taxon>Mirini</taxon>
        <taxon>Lygus</taxon>
    </lineage>
</organism>
<sequence length="127" mass="14204">EKGCCKGTTINAVTYRETLKQLKKTTKDKRRGMLTSGVCLLHDNARPITAHATKALLASFGWDIVAHSPYSSDLSLSDIRLFAESKESLGGKRFFNDKEVKEAVKKWLAEVEQSIYEEGIHRSWCAG</sequence>
<feature type="non-terminal residue" evidence="1">
    <location>
        <position position="1"/>
    </location>
</feature>
<evidence type="ECO:0008006" key="2">
    <source>
        <dbReference type="Google" id="ProtNLM"/>
    </source>
</evidence>
<dbReference type="InterPro" id="IPR036397">
    <property type="entry name" value="RNaseH_sf"/>
</dbReference>
<reference evidence="1" key="1">
    <citation type="submission" date="2014-09" db="EMBL/GenBank/DDBJ databases">
        <authorList>
            <person name="Magalhaes I.L.F."/>
            <person name="Oliveira U."/>
            <person name="Santos F.R."/>
            <person name="Vidigal T.H.D.A."/>
            <person name="Brescovit A.D."/>
            <person name="Santos A.J."/>
        </authorList>
    </citation>
    <scope>NUCLEOTIDE SEQUENCE</scope>
</reference>
<dbReference type="GO" id="GO:0003676">
    <property type="term" value="F:nucleic acid binding"/>
    <property type="evidence" value="ECO:0007669"/>
    <property type="project" value="InterPro"/>
</dbReference>
<evidence type="ECO:0000313" key="1">
    <source>
        <dbReference type="EMBL" id="JAG57776.1"/>
    </source>
</evidence>
<dbReference type="PANTHER" id="PTHR46060:SF1">
    <property type="entry name" value="MARINER MOS1 TRANSPOSASE-LIKE PROTEIN"/>
    <property type="match status" value="1"/>
</dbReference>
<protein>
    <recommendedName>
        <fullName evidence="2">Histone-lysine N-methyltransferase SETMAR</fullName>
    </recommendedName>
</protein>
<accession>A0A0K8SX84</accession>